<accession>H3NQG7</accession>
<evidence type="ECO:0000256" key="1">
    <source>
        <dbReference type="ARBA" id="ARBA00022723"/>
    </source>
</evidence>
<dbReference type="InterPro" id="IPR011051">
    <property type="entry name" value="RmlC_Cupin_sf"/>
</dbReference>
<dbReference type="InterPro" id="IPR027417">
    <property type="entry name" value="P-loop_NTPase"/>
</dbReference>
<dbReference type="Gene3D" id="3.40.50.300">
    <property type="entry name" value="P-loop containing nucleotide triphosphate hydrolases"/>
    <property type="match status" value="1"/>
</dbReference>
<dbReference type="AlphaFoldDB" id="H3NQG7"/>
<dbReference type="OrthoDB" id="9808275at2"/>
<keyword evidence="4" id="KW-1185">Reference proteome</keyword>
<dbReference type="PATRIC" id="fig|883114.3.peg.1575"/>
<dbReference type="eggNOG" id="COG1482">
    <property type="taxonomic scope" value="Bacteria"/>
</dbReference>
<name>H3NQG7_9FIRM</name>
<protein>
    <recommendedName>
        <fullName evidence="5">Mannose-6-phosphate isomerase</fullName>
    </recommendedName>
</protein>
<proteinExistence type="predicted"/>
<dbReference type="GO" id="GO:0046872">
    <property type="term" value="F:metal ion binding"/>
    <property type="evidence" value="ECO:0007669"/>
    <property type="project" value="UniProtKB-KW"/>
</dbReference>
<dbReference type="InterPro" id="IPR014710">
    <property type="entry name" value="RmlC-like_jellyroll"/>
</dbReference>
<dbReference type="PANTHER" id="PTHR42742">
    <property type="entry name" value="TRANSCRIPTIONAL REPRESSOR MPRA"/>
    <property type="match status" value="1"/>
</dbReference>
<dbReference type="InterPro" id="IPR051804">
    <property type="entry name" value="Carb_Metab_Reg_Kinase/Isom"/>
</dbReference>
<sequence length="562" mass="66282">MYRERPYLKIKDSIKIITGYENVIRYIYDMSNSIKYISFEIYPGVMKSTWIRELSRKFNDWTIVDTDEFFYSTEVIENKIKPDLTDDKVFGRFSHIEFEELLDRENLSNTLFNDKTIFIGILASEIVDCELNFYIDVTRWEIQKRYKKDMNNWKSSKNLSFDEKIKRSYYFEWPAADYIKKNKLEKFDYYIDSSDEFTPNMVDISDYKKILLEFTKSPFRLVPFFAPGVWGGDWIKKQFNLDYHEVNLAWGFDGVPEENSIIAKLNNAEIEIPAQNLVFMFPKELLGIKVFGKYGSDFPIRFDFLDTMNGQNLSLQVHPDIDYAYRKFGAKYTQNESYYIFHADKNSSVYLGVKNGVQKSELVNKLKESQKTNKFDDAKFINNFPVKTHDHISIPAGTIHSSGKDTVVLEISSTPNRFTFKLWDWDRLDLNGKPRPISLHHGKNVININYDKDFVKKEFFNNIEIIEKNDEYVEEKTGLYSSEDIETRRLTFSNEIIQSTHDSVNMLNLVEGSSIVIKSLDKSFDDFRIFYGETFIIPEKIKKYILKAENNEQVKVIKAFIR</sequence>
<dbReference type="RefSeq" id="WP_005399093.1">
    <property type="nucleotide sequence ID" value="NZ_JH601088.1"/>
</dbReference>
<organism evidence="3 4">
    <name type="scientific">Helcococcus kunzii ATCC 51366</name>
    <dbReference type="NCBI Taxonomy" id="883114"/>
    <lineage>
        <taxon>Bacteria</taxon>
        <taxon>Bacillati</taxon>
        <taxon>Bacillota</taxon>
        <taxon>Tissierellia</taxon>
        <taxon>Tissierellales</taxon>
        <taxon>Peptoniphilaceae</taxon>
        <taxon>Helcococcus</taxon>
    </lineage>
</organism>
<dbReference type="SUPFAM" id="SSF51182">
    <property type="entry name" value="RmlC-like cupins"/>
    <property type="match status" value="1"/>
</dbReference>
<reference evidence="3 4" key="1">
    <citation type="submission" date="2012-01" db="EMBL/GenBank/DDBJ databases">
        <title>The Genome Sequence of Helcococcus kunzii ATCC 51366.</title>
        <authorList>
            <consortium name="The Broad Institute Genome Sequencing Platform"/>
            <person name="Earl A."/>
            <person name="Ward D."/>
            <person name="Feldgarden M."/>
            <person name="Gevers D."/>
            <person name="Huys G."/>
            <person name="Young S.K."/>
            <person name="Zeng Q."/>
            <person name="Gargeya S."/>
            <person name="Fitzgerald M."/>
            <person name="Haas B."/>
            <person name="Abouelleil A."/>
            <person name="Alvarado L."/>
            <person name="Arachchi H.M."/>
            <person name="Berlin A."/>
            <person name="Chapman S.B."/>
            <person name="Gearin G."/>
            <person name="Goldberg J."/>
            <person name="Griggs A."/>
            <person name="Gujja S."/>
            <person name="Hansen M."/>
            <person name="Heiman D."/>
            <person name="Howarth C."/>
            <person name="Larimer J."/>
            <person name="Lui A."/>
            <person name="MacDonald P.J.P."/>
            <person name="McCowen C."/>
            <person name="Montmayeur A."/>
            <person name="Murphy C."/>
            <person name="Neiman D."/>
            <person name="Pearson M."/>
            <person name="Priest M."/>
            <person name="Roberts A."/>
            <person name="Saif S."/>
            <person name="Shea T."/>
            <person name="Sisk P."/>
            <person name="Stolte C."/>
            <person name="Sykes S."/>
            <person name="Wortman J."/>
            <person name="Nusbaum C."/>
            <person name="Birren B."/>
        </authorList>
    </citation>
    <scope>NUCLEOTIDE SEQUENCE [LARGE SCALE GENOMIC DNA]</scope>
    <source>
        <strain evidence="3 4">ATCC 51366</strain>
    </source>
</reference>
<dbReference type="GeneID" id="96999520"/>
<evidence type="ECO:0000313" key="4">
    <source>
        <dbReference type="Proteomes" id="UP000004191"/>
    </source>
</evidence>
<dbReference type="EMBL" id="AGEI01000029">
    <property type="protein sequence ID" value="EHR32297.1"/>
    <property type="molecule type" value="Genomic_DNA"/>
</dbReference>
<evidence type="ECO:0000256" key="2">
    <source>
        <dbReference type="ARBA" id="ARBA00022833"/>
    </source>
</evidence>
<evidence type="ECO:0000313" key="3">
    <source>
        <dbReference type="EMBL" id="EHR32297.1"/>
    </source>
</evidence>
<gene>
    <name evidence="3" type="ORF">HMPREF9709_01578</name>
</gene>
<dbReference type="Gene3D" id="2.60.120.10">
    <property type="entry name" value="Jelly Rolls"/>
    <property type="match status" value="1"/>
</dbReference>
<dbReference type="CDD" id="cd07010">
    <property type="entry name" value="cupin_PMI_type_I_N_bac"/>
    <property type="match status" value="1"/>
</dbReference>
<keyword evidence="2" id="KW-0862">Zinc</keyword>
<dbReference type="HOGENOM" id="CLU_466831_0_0_9"/>
<evidence type="ECO:0008006" key="5">
    <source>
        <dbReference type="Google" id="ProtNLM"/>
    </source>
</evidence>
<dbReference type="PANTHER" id="PTHR42742:SF3">
    <property type="entry name" value="FRUCTOKINASE"/>
    <property type="match status" value="1"/>
</dbReference>
<dbReference type="Proteomes" id="UP000004191">
    <property type="component" value="Unassembled WGS sequence"/>
</dbReference>
<keyword evidence="1" id="KW-0479">Metal-binding</keyword>
<comment type="caution">
    <text evidence="3">The sequence shown here is derived from an EMBL/GenBank/DDBJ whole genome shotgun (WGS) entry which is preliminary data.</text>
</comment>
<dbReference type="STRING" id="883114.HMPREF9709_01578"/>